<protein>
    <recommendedName>
        <fullName evidence="4">Bromo domain-containing protein</fullName>
    </recommendedName>
</protein>
<feature type="compositionally biased region" description="Low complexity" evidence="3">
    <location>
        <begin position="229"/>
        <end position="242"/>
    </location>
</feature>
<organism evidence="5 6">
    <name type="scientific">Kwoniella mangroviensis CBS 10435</name>
    <dbReference type="NCBI Taxonomy" id="1331196"/>
    <lineage>
        <taxon>Eukaryota</taxon>
        <taxon>Fungi</taxon>
        <taxon>Dikarya</taxon>
        <taxon>Basidiomycota</taxon>
        <taxon>Agaricomycotina</taxon>
        <taxon>Tremellomycetes</taxon>
        <taxon>Tremellales</taxon>
        <taxon>Cryptococcaceae</taxon>
        <taxon>Kwoniella</taxon>
    </lineage>
</organism>
<feature type="compositionally biased region" description="Low complexity" evidence="3">
    <location>
        <begin position="208"/>
        <end position="219"/>
    </location>
</feature>
<name>A0A1B9II87_9TREE</name>
<dbReference type="InterPro" id="IPR051831">
    <property type="entry name" value="Bromodomain_contain_prot"/>
</dbReference>
<dbReference type="AlphaFoldDB" id="A0A1B9II87"/>
<accession>A0A1B9II87</accession>
<feature type="compositionally biased region" description="Polar residues" evidence="3">
    <location>
        <begin position="190"/>
        <end position="207"/>
    </location>
</feature>
<evidence type="ECO:0000313" key="5">
    <source>
        <dbReference type="EMBL" id="OCF55388.1"/>
    </source>
</evidence>
<feature type="compositionally biased region" description="Low complexity" evidence="3">
    <location>
        <begin position="892"/>
        <end position="912"/>
    </location>
</feature>
<dbReference type="PRINTS" id="PR00503">
    <property type="entry name" value="BROMODOMAIN"/>
</dbReference>
<feature type="region of interest" description="Disordered" evidence="3">
    <location>
        <begin position="828"/>
        <end position="848"/>
    </location>
</feature>
<feature type="compositionally biased region" description="Basic and acidic residues" evidence="3">
    <location>
        <begin position="828"/>
        <end position="844"/>
    </location>
</feature>
<feature type="region of interest" description="Disordered" evidence="3">
    <location>
        <begin position="600"/>
        <end position="631"/>
    </location>
</feature>
<feature type="region of interest" description="Disordered" evidence="3">
    <location>
        <begin position="18"/>
        <end position="278"/>
    </location>
</feature>
<keyword evidence="6" id="KW-1185">Reference proteome</keyword>
<dbReference type="STRING" id="1331196.A0A1B9II87"/>
<keyword evidence="1 2" id="KW-0103">Bromodomain</keyword>
<reference evidence="6" key="2">
    <citation type="submission" date="2013-12" db="EMBL/GenBank/DDBJ databases">
        <title>Evolution of pathogenesis and genome organization in the Tremellales.</title>
        <authorList>
            <person name="Cuomo C."/>
            <person name="Litvintseva A."/>
            <person name="Heitman J."/>
            <person name="Chen Y."/>
            <person name="Sun S."/>
            <person name="Springer D."/>
            <person name="Dromer F."/>
            <person name="Young S."/>
            <person name="Zeng Q."/>
            <person name="Chapman S."/>
            <person name="Gujja S."/>
            <person name="Saif S."/>
            <person name="Birren B."/>
        </authorList>
    </citation>
    <scope>NUCLEOTIDE SEQUENCE [LARGE SCALE GENOMIC DNA]</scope>
    <source>
        <strain evidence="6">CBS 10435</strain>
    </source>
</reference>
<evidence type="ECO:0000256" key="3">
    <source>
        <dbReference type="SAM" id="MobiDB-lite"/>
    </source>
</evidence>
<feature type="compositionally biased region" description="Low complexity" evidence="3">
    <location>
        <begin position="870"/>
        <end position="884"/>
    </location>
</feature>
<dbReference type="Proteomes" id="UP000092583">
    <property type="component" value="Unassembled WGS sequence"/>
</dbReference>
<feature type="domain" description="Bromo" evidence="4">
    <location>
        <begin position="299"/>
        <end position="372"/>
    </location>
</feature>
<dbReference type="SUPFAM" id="SSF47370">
    <property type="entry name" value="Bromodomain"/>
    <property type="match status" value="1"/>
</dbReference>
<evidence type="ECO:0000259" key="4">
    <source>
        <dbReference type="PROSITE" id="PS50014"/>
    </source>
</evidence>
<dbReference type="InterPro" id="IPR001487">
    <property type="entry name" value="Bromodomain"/>
</dbReference>
<feature type="compositionally biased region" description="Polar residues" evidence="3">
    <location>
        <begin position="262"/>
        <end position="271"/>
    </location>
</feature>
<dbReference type="PROSITE" id="PS50014">
    <property type="entry name" value="BROMODOMAIN_2"/>
    <property type="match status" value="1"/>
</dbReference>
<dbReference type="EMBL" id="KI669466">
    <property type="protein sequence ID" value="OCF55388.1"/>
    <property type="molecule type" value="Genomic_DNA"/>
</dbReference>
<dbReference type="Gene3D" id="1.20.920.10">
    <property type="entry name" value="Bromodomain-like"/>
    <property type="match status" value="1"/>
</dbReference>
<sequence>MADPSTPKIAPIKLKLSLGSKLATPAPTAAPTTPTLTLTTGKKRKEFPRDNDQNEGVPISTPSGDDGSKKKKGKSKVFISTPVSFTPVNEISLNEEDENQAGPSRITLPNPSSLLGHQTIPNESPIPPAPSTPTPSATRGRPSKSNTGTGSTTKKKTQTQSKSTPRTSKSNLSKGRRPIPKPSAIPSRLLSESISTPTRSSLPLAQVSSEQSSPFESPSNTNNSSEATSPDPLSLSNPLSPSAYNGEIPNVGTPHNGLGEDTQMQTPQSSTRGHRTGGKWMRIKRPLKELLNRTLAEMRRKDDYALFEEPVDLEAFPDYLDVIGGEDKMMDMGTMQRKVDSGEYTSVEQLEADLHLLVDAAQKFNPPGSIPYNSAARILTIGIKHVERSKPLVLTPSPSPTRESATPFGSRGRGYSVLSGREGTAALEDSLRRAEEIPPLSHIPEQMLDFPPNSLQALAVGWNLNGGKRVHAKRIVRSREKFSGKWRHWEIDGTRDIAEMDDPTSLLERWKVSGKDKLIDWKETRNAGVGTGTGQWWESDANLSGPSTVAGQPPIPYAPYNPRWDKVVEKEVGLEKWGNDNEITEEMKYRRRRMGMGNEIEDEEVLSEHLRPSKPRRANSRNDQLPPPPATMNLTNIYEDTNSKFGRNSIDWIGDITTGGSTQGEAYLNSVMRFVEGAMKGASTPGSPIGSKVNENEEEHKPVVENQTEQEDSIPLDEYVLEQWHDGILSKSKARSIYRQTIQDLSKPLHSRPEWIRKMTSDAYARIALREMTLPTNPLDIKPLLRLENDFLHQGVGARVGGSQGIKMGLEWIGGEIQRLDKEITEKERQKMANESDERKKQGNDGDVEMEEIADKQIKLEVQNPNGIEQSKSTVSSPLSSAPASPQPPAKPVNINPPSNNNTPTVIPTPSVDPGDTASLRILRLELVALAKFYPLPALKKMRDYEAAKLLPFNVRSLMIVPEDLKKVGNTNTTGSGGGKVKSGK</sequence>
<proteinExistence type="predicted"/>
<dbReference type="InterPro" id="IPR036427">
    <property type="entry name" value="Bromodomain-like_sf"/>
</dbReference>
<evidence type="ECO:0000256" key="1">
    <source>
        <dbReference type="ARBA" id="ARBA00023117"/>
    </source>
</evidence>
<dbReference type="GO" id="GO:0006325">
    <property type="term" value="P:chromatin organization"/>
    <property type="evidence" value="ECO:0007669"/>
    <property type="project" value="UniProtKB-ARBA"/>
</dbReference>
<dbReference type="GO" id="GO:0005634">
    <property type="term" value="C:nucleus"/>
    <property type="evidence" value="ECO:0007669"/>
    <property type="project" value="TreeGrafter"/>
</dbReference>
<feature type="region of interest" description="Disordered" evidence="3">
    <location>
        <begin position="392"/>
        <end position="415"/>
    </location>
</feature>
<feature type="compositionally biased region" description="Low complexity" evidence="3">
    <location>
        <begin position="134"/>
        <end position="170"/>
    </location>
</feature>
<dbReference type="PANTHER" id="PTHR22881">
    <property type="entry name" value="BROMODOMAIN CONTAINING PROTEIN"/>
    <property type="match status" value="1"/>
</dbReference>
<dbReference type="Pfam" id="PF00439">
    <property type="entry name" value="Bromodomain"/>
    <property type="match status" value="1"/>
</dbReference>
<dbReference type="PANTHER" id="PTHR22881:SF27">
    <property type="entry name" value="BROMODOMAIN CONTAINING 7_9"/>
    <property type="match status" value="1"/>
</dbReference>
<dbReference type="GO" id="GO:0006357">
    <property type="term" value="P:regulation of transcription by RNA polymerase II"/>
    <property type="evidence" value="ECO:0007669"/>
    <property type="project" value="TreeGrafter"/>
</dbReference>
<dbReference type="CDD" id="cd04369">
    <property type="entry name" value="Bromodomain"/>
    <property type="match status" value="1"/>
</dbReference>
<feature type="region of interest" description="Disordered" evidence="3">
    <location>
        <begin position="861"/>
        <end position="912"/>
    </location>
</feature>
<feature type="compositionally biased region" description="Pro residues" evidence="3">
    <location>
        <begin position="124"/>
        <end position="133"/>
    </location>
</feature>
<dbReference type="SMART" id="SM00297">
    <property type="entry name" value="BROMO"/>
    <property type="match status" value="1"/>
</dbReference>
<reference evidence="5 6" key="1">
    <citation type="submission" date="2013-07" db="EMBL/GenBank/DDBJ databases">
        <title>The Genome Sequence of Kwoniella mangroviensis CBS10435.</title>
        <authorList>
            <consortium name="The Broad Institute Genome Sequencing Platform"/>
            <person name="Cuomo C."/>
            <person name="Litvintseva A."/>
            <person name="Chen Y."/>
            <person name="Heitman J."/>
            <person name="Sun S."/>
            <person name="Springer D."/>
            <person name="Dromer F."/>
            <person name="Young S.K."/>
            <person name="Zeng Q."/>
            <person name="Gargeya S."/>
            <person name="Fitzgerald M."/>
            <person name="Abouelleil A."/>
            <person name="Alvarado L."/>
            <person name="Berlin A.M."/>
            <person name="Chapman S.B."/>
            <person name="Dewar J."/>
            <person name="Goldberg J."/>
            <person name="Griggs A."/>
            <person name="Gujja S."/>
            <person name="Hansen M."/>
            <person name="Howarth C."/>
            <person name="Imamovic A."/>
            <person name="Larimer J."/>
            <person name="McCowan C."/>
            <person name="Murphy C."/>
            <person name="Pearson M."/>
            <person name="Priest M."/>
            <person name="Roberts A."/>
            <person name="Saif S."/>
            <person name="Shea T."/>
            <person name="Sykes S."/>
            <person name="Wortman J."/>
            <person name="Nusbaum C."/>
            <person name="Birren B."/>
        </authorList>
    </citation>
    <scope>NUCLEOTIDE SEQUENCE [LARGE SCALE GENOMIC DNA]</scope>
    <source>
        <strain evidence="5 6">CBS 10435</strain>
    </source>
</reference>
<feature type="compositionally biased region" description="Polar residues" evidence="3">
    <location>
        <begin position="81"/>
        <end position="92"/>
    </location>
</feature>
<gene>
    <name evidence="5" type="ORF">L486_06871</name>
</gene>
<feature type="compositionally biased region" description="Polar residues" evidence="3">
    <location>
        <begin position="107"/>
        <end position="116"/>
    </location>
</feature>
<evidence type="ECO:0000256" key="2">
    <source>
        <dbReference type="PROSITE-ProRule" id="PRU00035"/>
    </source>
</evidence>
<evidence type="ECO:0000313" key="6">
    <source>
        <dbReference type="Proteomes" id="UP000092583"/>
    </source>
</evidence>
<dbReference type="OrthoDB" id="21449at2759"/>
<feature type="compositionally biased region" description="Low complexity" evidence="3">
    <location>
        <begin position="22"/>
        <end position="40"/>
    </location>
</feature>